<keyword evidence="3" id="KW-1185">Reference proteome</keyword>
<reference evidence="2 3" key="1">
    <citation type="submission" date="2018-09" db="EMBL/GenBank/DDBJ databases">
        <title>Marinorhizobium profundi gen. nov., sp. nov., isolated from a deep-sea sediment sample from the New Britain Trench and proposal of Marinorhizobiaceae fam. nov. in the order Rhizobiales of the class Alphaproteobacteria.</title>
        <authorList>
            <person name="Cao J."/>
        </authorList>
    </citation>
    <scope>NUCLEOTIDE SEQUENCE [LARGE SCALE GENOMIC DNA]</scope>
    <source>
        <strain evidence="2 3">WS11</strain>
    </source>
</reference>
<dbReference type="AlphaFoldDB" id="A0A3S9B4G6"/>
<name>A0A3S9B4G6_9HYPH</name>
<gene>
    <name evidence="2" type="ORF">D5400_11535</name>
</gene>
<sequence>MPLMPYHACNRRAVILACAAFAMTSSASAQSAFGEIDPEMPAIELPGLNQYAPTVPDGAMATDFRSVSLDARLVEGGETISDGLVWRVFDSVPGRDGKLPLIASSEGGNAEFAFPPGDYFLHVAFGRAAVSKRLTVPASGPVPPQSLTLNAGGLVLNALSGEDMRIPPEDLTFSIYTATPDLEGERGLIVADVRPDTVIRLNAGTYHVVSDYGAHNASIRSDIHIEAGKLTEATIEHRAAELTLKLVSEPGGEAIADTAWSILTASGDPIGESVGAFSTIILAEGDYTAIARNKERVFQRDFKVEAGRNTDVEVLMAE</sequence>
<evidence type="ECO:0000256" key="1">
    <source>
        <dbReference type="SAM" id="SignalP"/>
    </source>
</evidence>
<dbReference type="EMBL" id="CP032509">
    <property type="protein sequence ID" value="AZN71822.1"/>
    <property type="molecule type" value="Genomic_DNA"/>
</dbReference>
<protein>
    <recommendedName>
        <fullName evidence="4">Carboxypeptidase regulatory-like domain-containing protein</fullName>
    </recommendedName>
</protein>
<evidence type="ECO:0000313" key="3">
    <source>
        <dbReference type="Proteomes" id="UP000268192"/>
    </source>
</evidence>
<evidence type="ECO:0000313" key="2">
    <source>
        <dbReference type="EMBL" id="AZN71822.1"/>
    </source>
</evidence>
<evidence type="ECO:0008006" key="4">
    <source>
        <dbReference type="Google" id="ProtNLM"/>
    </source>
</evidence>
<keyword evidence="1" id="KW-0732">Signal</keyword>
<dbReference type="KEGG" id="abaw:D5400_11535"/>
<dbReference type="Proteomes" id="UP000268192">
    <property type="component" value="Chromosome"/>
</dbReference>
<feature type="chain" id="PRO_5019540137" description="Carboxypeptidase regulatory-like domain-containing protein" evidence="1">
    <location>
        <begin position="30"/>
        <end position="318"/>
    </location>
</feature>
<organism evidence="2 3">
    <name type="scientific">Georhizobium profundi</name>
    <dbReference type="NCBI Taxonomy" id="2341112"/>
    <lineage>
        <taxon>Bacteria</taxon>
        <taxon>Pseudomonadati</taxon>
        <taxon>Pseudomonadota</taxon>
        <taxon>Alphaproteobacteria</taxon>
        <taxon>Hyphomicrobiales</taxon>
        <taxon>Rhizobiaceae</taxon>
        <taxon>Georhizobium</taxon>
    </lineage>
</organism>
<accession>A0A3S9B4G6</accession>
<proteinExistence type="predicted"/>
<feature type="signal peptide" evidence="1">
    <location>
        <begin position="1"/>
        <end position="29"/>
    </location>
</feature>